<dbReference type="Gene3D" id="3.30.160.60">
    <property type="entry name" value="Classic Zinc Finger"/>
    <property type="match status" value="1"/>
</dbReference>
<feature type="compositionally biased region" description="Low complexity" evidence="2">
    <location>
        <begin position="427"/>
        <end position="441"/>
    </location>
</feature>
<keyword evidence="5" id="KW-1185">Reference proteome</keyword>
<evidence type="ECO:0000313" key="4">
    <source>
        <dbReference type="EMBL" id="KAJ2892969.1"/>
    </source>
</evidence>
<feature type="compositionally biased region" description="Polar residues" evidence="2">
    <location>
        <begin position="102"/>
        <end position="133"/>
    </location>
</feature>
<evidence type="ECO:0000256" key="2">
    <source>
        <dbReference type="SAM" id="MobiDB-lite"/>
    </source>
</evidence>
<dbReference type="PANTHER" id="PTHR36167:SF3">
    <property type="entry name" value="C2H2 FINGER DOMAIN TRANSCRIPTION FACTOR (EUROFUNG)-RELATED"/>
    <property type="match status" value="1"/>
</dbReference>
<name>A0AAD5WN89_9PEZI</name>
<dbReference type="PROSITE" id="PS00028">
    <property type="entry name" value="ZINC_FINGER_C2H2_1"/>
    <property type="match status" value="1"/>
</dbReference>
<feature type="compositionally biased region" description="Polar residues" evidence="2">
    <location>
        <begin position="358"/>
        <end position="377"/>
    </location>
</feature>
<dbReference type="PANTHER" id="PTHR36167">
    <property type="entry name" value="C2H2 FINGER DOMAIN TRANSCRIPTION FACTOR (EUROFUNG)-RELATED"/>
    <property type="match status" value="1"/>
</dbReference>
<keyword evidence="1" id="KW-0863">Zinc-finger</keyword>
<reference evidence="4" key="1">
    <citation type="submission" date="2022-07" db="EMBL/GenBank/DDBJ databases">
        <title>Draft genome sequence of Zalerion maritima ATCC 34329, a (micro)plastics degrading marine fungus.</title>
        <authorList>
            <person name="Paco A."/>
            <person name="Goncalves M.F.M."/>
            <person name="Rocha-Santos T.A.P."/>
            <person name="Alves A."/>
        </authorList>
    </citation>
    <scope>NUCLEOTIDE SEQUENCE</scope>
    <source>
        <strain evidence="4">ATCC 34329</strain>
    </source>
</reference>
<feature type="compositionally biased region" description="Polar residues" evidence="2">
    <location>
        <begin position="160"/>
        <end position="169"/>
    </location>
</feature>
<sequence>MFLTAPTSHIQHPSYPDSSSPQTQPQQQATNTHHLPVSPPATLSPPDHTHPYRRQPPSPAPYQMDNRGNEYSQPGLPSPYPSAQGNTHSEQSSLADPASAAQYPTQQEVRPSNYSTSATPTSEYGNYPSSARSSHFPEHIQQRQAGYAPPGTHAGGTGGRNTSPPQTGRQVGPERCAANATVTEHSIPAPSPTYPPGAAQYPSPYGPPQEMSHPYSHPGSMYAQARPDWSNYSQPSPLTPGHPVYHPPASAPARPHGQVYSFVPIPGATQHKRPRRRYEEIERMYKCGWNGCEKAYGTLNHLNAHVTMQSHGTKRTPEEFKEIRKEWKARKKEEEAQRKADEDRQRQAQQAAQQAAQNGSSENQTAADPSQTPTTYASRAAVQLPPIGYSPQPYPAPPQAGVPQQPLPESYNSSQLYPGSYAGGPASPYGQQQPQSIYGQQASAPQPSST</sequence>
<dbReference type="Proteomes" id="UP001201980">
    <property type="component" value="Unassembled WGS sequence"/>
</dbReference>
<accession>A0AAD5WN89</accession>
<keyword evidence="1" id="KW-0862">Zinc</keyword>
<proteinExistence type="predicted"/>
<feature type="domain" description="C2H2-type" evidence="3">
    <location>
        <begin position="285"/>
        <end position="316"/>
    </location>
</feature>
<feature type="compositionally biased region" description="Low complexity" evidence="2">
    <location>
        <begin position="13"/>
        <end position="28"/>
    </location>
</feature>
<feature type="compositionally biased region" description="Basic and acidic residues" evidence="2">
    <location>
        <begin position="327"/>
        <end position="346"/>
    </location>
</feature>
<feature type="compositionally biased region" description="Low complexity" evidence="2">
    <location>
        <begin position="347"/>
        <end position="357"/>
    </location>
</feature>
<dbReference type="GO" id="GO:0006355">
    <property type="term" value="P:regulation of DNA-templated transcription"/>
    <property type="evidence" value="ECO:0007669"/>
    <property type="project" value="InterPro"/>
</dbReference>
<dbReference type="AlphaFoldDB" id="A0AAD5WN89"/>
<feature type="region of interest" description="Disordered" evidence="2">
    <location>
        <begin position="1"/>
        <end position="219"/>
    </location>
</feature>
<protein>
    <recommendedName>
        <fullName evidence="3">C2H2-type domain-containing protein</fullName>
    </recommendedName>
</protein>
<dbReference type="PROSITE" id="PS50157">
    <property type="entry name" value="ZINC_FINGER_C2H2_2"/>
    <property type="match status" value="1"/>
</dbReference>
<keyword evidence="1" id="KW-0479">Metal-binding</keyword>
<comment type="caution">
    <text evidence="4">The sequence shown here is derived from an EMBL/GenBank/DDBJ whole genome shotgun (WGS) entry which is preliminary data.</text>
</comment>
<evidence type="ECO:0000313" key="5">
    <source>
        <dbReference type="Proteomes" id="UP001201980"/>
    </source>
</evidence>
<gene>
    <name evidence="4" type="ORF">MKZ38_009158</name>
</gene>
<feature type="compositionally biased region" description="Polar residues" evidence="2">
    <location>
        <begin position="1"/>
        <end position="11"/>
    </location>
</feature>
<dbReference type="EMBL" id="JAKWBI020000684">
    <property type="protein sequence ID" value="KAJ2892969.1"/>
    <property type="molecule type" value="Genomic_DNA"/>
</dbReference>
<evidence type="ECO:0000256" key="1">
    <source>
        <dbReference type="PROSITE-ProRule" id="PRU00042"/>
    </source>
</evidence>
<dbReference type="InterPro" id="IPR013087">
    <property type="entry name" value="Znf_C2H2_type"/>
</dbReference>
<dbReference type="InterPro" id="IPR039327">
    <property type="entry name" value="CON7-like"/>
</dbReference>
<dbReference type="GO" id="GO:0008270">
    <property type="term" value="F:zinc ion binding"/>
    <property type="evidence" value="ECO:0007669"/>
    <property type="project" value="UniProtKB-KW"/>
</dbReference>
<feature type="region of interest" description="Disordered" evidence="2">
    <location>
        <begin position="327"/>
        <end position="450"/>
    </location>
</feature>
<organism evidence="4 5">
    <name type="scientific">Zalerion maritima</name>
    <dbReference type="NCBI Taxonomy" id="339359"/>
    <lineage>
        <taxon>Eukaryota</taxon>
        <taxon>Fungi</taxon>
        <taxon>Dikarya</taxon>
        <taxon>Ascomycota</taxon>
        <taxon>Pezizomycotina</taxon>
        <taxon>Sordariomycetes</taxon>
        <taxon>Lulworthiomycetidae</taxon>
        <taxon>Lulworthiales</taxon>
        <taxon>Lulworthiaceae</taxon>
        <taxon>Zalerion</taxon>
    </lineage>
</organism>
<evidence type="ECO:0000259" key="3">
    <source>
        <dbReference type="PROSITE" id="PS50157"/>
    </source>
</evidence>
<feature type="compositionally biased region" description="Polar residues" evidence="2">
    <location>
        <begin position="81"/>
        <end position="94"/>
    </location>
</feature>